<keyword evidence="3" id="KW-1185">Reference proteome</keyword>
<evidence type="ECO:0000313" key="3">
    <source>
        <dbReference type="Proteomes" id="UP000198324"/>
    </source>
</evidence>
<gene>
    <name evidence="2" type="ORF">SAMN04488503_2384</name>
</gene>
<dbReference type="Proteomes" id="UP000198324">
    <property type="component" value="Unassembled WGS sequence"/>
</dbReference>
<sequence length="215" mass="22984">MRRLPAALLVCLCLAAQPALASETYPAPDAGLRLPDGARVLPGDPVWPLGERAAPHALCRIEAAGAEGFRLNIMPRQGATPAPSAPRACLGLASSRRLDLYKTRAVEFRVRASRPVAGILMVTSSNTQDRLSRDRFFGSFGIGTRWKTLRLTYGALAPLPGWDAFAARSGLHPGDHVLRPDSVEELCIGVEAGRLDPEGGGQGAQVEIDGLRFVR</sequence>
<dbReference type="EMBL" id="FZOC01000004">
    <property type="protein sequence ID" value="SNS02040.1"/>
    <property type="molecule type" value="Genomic_DNA"/>
</dbReference>
<name>A0A239B2L0_9BACT</name>
<evidence type="ECO:0000313" key="2">
    <source>
        <dbReference type="EMBL" id="SNS02040.1"/>
    </source>
</evidence>
<proteinExistence type="predicted"/>
<feature type="signal peptide" evidence="1">
    <location>
        <begin position="1"/>
        <end position="21"/>
    </location>
</feature>
<organism evidence="2 3">
    <name type="scientific">Humidesulfovibrio mexicanus</name>
    <dbReference type="NCBI Taxonomy" id="147047"/>
    <lineage>
        <taxon>Bacteria</taxon>
        <taxon>Pseudomonadati</taxon>
        <taxon>Thermodesulfobacteriota</taxon>
        <taxon>Desulfovibrionia</taxon>
        <taxon>Desulfovibrionales</taxon>
        <taxon>Desulfovibrionaceae</taxon>
        <taxon>Humidesulfovibrio</taxon>
    </lineage>
</organism>
<feature type="chain" id="PRO_5012557079" description="Complex I intermediate-associated protein 30 (CIA30)" evidence="1">
    <location>
        <begin position="22"/>
        <end position="215"/>
    </location>
</feature>
<dbReference type="AlphaFoldDB" id="A0A239B2L0"/>
<keyword evidence="1" id="KW-0732">Signal</keyword>
<evidence type="ECO:0008006" key="4">
    <source>
        <dbReference type="Google" id="ProtNLM"/>
    </source>
</evidence>
<reference evidence="2 3" key="1">
    <citation type="submission" date="2017-06" db="EMBL/GenBank/DDBJ databases">
        <authorList>
            <person name="Kim H.J."/>
            <person name="Triplett B.A."/>
        </authorList>
    </citation>
    <scope>NUCLEOTIDE SEQUENCE [LARGE SCALE GENOMIC DNA]</scope>
    <source>
        <strain evidence="2 3">DSM 13116</strain>
    </source>
</reference>
<accession>A0A239B2L0</accession>
<evidence type="ECO:0000256" key="1">
    <source>
        <dbReference type="SAM" id="SignalP"/>
    </source>
</evidence>
<protein>
    <recommendedName>
        <fullName evidence="4">Complex I intermediate-associated protein 30 (CIA30)</fullName>
    </recommendedName>
</protein>
<dbReference type="RefSeq" id="WP_089274582.1">
    <property type="nucleotide sequence ID" value="NZ_FZOC01000004.1"/>
</dbReference>